<dbReference type="PANTHER" id="PTHR37323">
    <property type="entry name" value="GCN5-RELATED N-ACETYLTRANSFERASE"/>
    <property type="match status" value="1"/>
</dbReference>
<gene>
    <name evidence="11" type="ORF">BD293_1140</name>
</gene>
<evidence type="ECO:0000256" key="5">
    <source>
        <dbReference type="ARBA" id="ARBA00023315"/>
    </source>
</evidence>
<dbReference type="Pfam" id="PF13444">
    <property type="entry name" value="Acetyltransf_5"/>
    <property type="match status" value="1"/>
</dbReference>
<keyword evidence="2" id="KW-0444">Lipid biosynthesis</keyword>
<comment type="catalytic activity">
    <reaction evidence="10">
        <text>a (3R)-hydroxyacyl-[ACP] + L-ornithine = a lyso-ornithine lipid + holo-[ACP] + H(+)</text>
        <dbReference type="Rhea" id="RHEA:20633"/>
        <dbReference type="Rhea" id="RHEA-COMP:9685"/>
        <dbReference type="Rhea" id="RHEA-COMP:9945"/>
        <dbReference type="ChEBI" id="CHEBI:15378"/>
        <dbReference type="ChEBI" id="CHEBI:46911"/>
        <dbReference type="ChEBI" id="CHEBI:64479"/>
        <dbReference type="ChEBI" id="CHEBI:78827"/>
        <dbReference type="ChEBI" id="CHEBI:138482"/>
        <dbReference type="EC" id="2.3.2.30"/>
    </reaction>
    <physiologicalReaction direction="left-to-right" evidence="10">
        <dbReference type="Rhea" id="RHEA:20634"/>
    </physiologicalReaction>
</comment>
<accession>A0A543KBR3</accession>
<dbReference type="PANTHER" id="PTHR37323:SF1">
    <property type="entry name" value="L-ORNITHINE N(ALPHA)-ACYLTRANSFERASE"/>
    <property type="match status" value="1"/>
</dbReference>
<organism evidence="11 12">
    <name type="scientific">Roseinatronobacter monicus</name>
    <dbReference type="NCBI Taxonomy" id="393481"/>
    <lineage>
        <taxon>Bacteria</taxon>
        <taxon>Pseudomonadati</taxon>
        <taxon>Pseudomonadota</taxon>
        <taxon>Alphaproteobacteria</taxon>
        <taxon>Rhodobacterales</taxon>
        <taxon>Paracoccaceae</taxon>
        <taxon>Roseinatronobacter</taxon>
    </lineage>
</organism>
<evidence type="ECO:0000256" key="2">
    <source>
        <dbReference type="ARBA" id="ARBA00022516"/>
    </source>
</evidence>
<evidence type="ECO:0000256" key="7">
    <source>
        <dbReference type="ARBA" id="ARBA00039058"/>
    </source>
</evidence>
<comment type="caution">
    <text evidence="11">The sequence shown here is derived from an EMBL/GenBank/DDBJ whole genome shotgun (WGS) entry which is preliminary data.</text>
</comment>
<keyword evidence="12" id="KW-1185">Reference proteome</keyword>
<dbReference type="InterPro" id="IPR052351">
    <property type="entry name" value="Ornithine_N-alpha-AT"/>
</dbReference>
<comment type="function">
    <text evidence="9">Catalyzes the first step in the biosynthesis of ornithine lipids, which are phosphorus-free membrane lipids. Catalyzes the 3-hydroxyacyl-acyl carrier protein-dependent acylation of ornithine to form lyso-ornithine lipid (LOL).</text>
</comment>
<evidence type="ECO:0000256" key="3">
    <source>
        <dbReference type="ARBA" id="ARBA00022679"/>
    </source>
</evidence>
<name>A0A543KBR3_9RHOB</name>
<sequence>MTDKLRHIHDPLDLHFRLGVFHASLAQTPDQMAAVHKLRSVRFRNASAAGDMDRFDPLCHHLMICTPPERDPICVARFRILAGKDEISSSYSGQFYDLTALARSGQRLVEVGRICIDEQHAQDVDVARALLAALTRITSDCAADMLIGCASFSGADPQAHGDALRYLFGRHMGPATLRPSKHKGLRHITSADGQEANQADMRHVPALLRLYLGMGGWVSDHAVCDHELDTVHVFTAVEVKAIPPARLRTLQALAQDDDAAPRPES</sequence>
<keyword evidence="4" id="KW-0443">Lipid metabolism</keyword>
<evidence type="ECO:0000256" key="1">
    <source>
        <dbReference type="ARBA" id="ARBA00005189"/>
    </source>
</evidence>
<evidence type="ECO:0000256" key="6">
    <source>
        <dbReference type="ARBA" id="ARBA00038095"/>
    </source>
</evidence>
<dbReference type="InterPro" id="IPR016181">
    <property type="entry name" value="Acyl_CoA_acyltransferase"/>
</dbReference>
<dbReference type="RefSeq" id="WP_142080221.1">
    <property type="nucleotide sequence ID" value="NZ_VFPT01000001.1"/>
</dbReference>
<evidence type="ECO:0000256" key="4">
    <source>
        <dbReference type="ARBA" id="ARBA00023098"/>
    </source>
</evidence>
<evidence type="ECO:0000256" key="9">
    <source>
        <dbReference type="ARBA" id="ARBA00045724"/>
    </source>
</evidence>
<keyword evidence="5 11" id="KW-0012">Acyltransferase</keyword>
<comment type="similarity">
    <text evidence="6">Belongs to the acetyltransferase family. OlsB subfamily.</text>
</comment>
<keyword evidence="3 11" id="KW-0808">Transferase</keyword>
<proteinExistence type="inferred from homology"/>
<dbReference type="EMBL" id="VFPT01000001">
    <property type="protein sequence ID" value="TQM92531.1"/>
    <property type="molecule type" value="Genomic_DNA"/>
</dbReference>
<dbReference type="EC" id="2.3.2.30" evidence="7"/>
<dbReference type="GO" id="GO:0006629">
    <property type="term" value="P:lipid metabolic process"/>
    <property type="evidence" value="ECO:0007669"/>
    <property type="project" value="UniProtKB-KW"/>
</dbReference>
<dbReference type="OrthoDB" id="9787072at2"/>
<protein>
    <recommendedName>
        <fullName evidence="8">L-ornithine N(alpha)-acyltransferase</fullName>
        <ecNumber evidence="7">2.3.2.30</ecNumber>
    </recommendedName>
</protein>
<dbReference type="AlphaFoldDB" id="A0A543KBR3"/>
<evidence type="ECO:0000313" key="12">
    <source>
        <dbReference type="Proteomes" id="UP000320582"/>
    </source>
</evidence>
<evidence type="ECO:0000313" key="11">
    <source>
        <dbReference type="EMBL" id="TQM92531.1"/>
    </source>
</evidence>
<comment type="pathway">
    <text evidence="1">Lipid metabolism.</text>
</comment>
<evidence type="ECO:0000256" key="10">
    <source>
        <dbReference type="ARBA" id="ARBA00047785"/>
    </source>
</evidence>
<evidence type="ECO:0000256" key="8">
    <source>
        <dbReference type="ARBA" id="ARBA00039866"/>
    </source>
</evidence>
<dbReference type="Proteomes" id="UP000320582">
    <property type="component" value="Unassembled WGS sequence"/>
</dbReference>
<dbReference type="Gene3D" id="3.40.630.30">
    <property type="match status" value="1"/>
</dbReference>
<dbReference type="GO" id="GO:0043810">
    <property type="term" value="F:ornithine-acyl [acyl carrier protein] N-acyltransferase activity"/>
    <property type="evidence" value="ECO:0007669"/>
    <property type="project" value="UniProtKB-EC"/>
</dbReference>
<dbReference type="SUPFAM" id="SSF55729">
    <property type="entry name" value="Acyl-CoA N-acyltransferases (Nat)"/>
    <property type="match status" value="1"/>
</dbReference>
<reference evidence="11 12" key="1">
    <citation type="submission" date="2019-06" db="EMBL/GenBank/DDBJ databases">
        <title>Genomic Encyclopedia of Archaeal and Bacterial Type Strains, Phase II (KMG-II): from individual species to whole genera.</title>
        <authorList>
            <person name="Goeker M."/>
        </authorList>
    </citation>
    <scope>NUCLEOTIDE SEQUENCE [LARGE SCALE GENOMIC DNA]</scope>
    <source>
        <strain evidence="11 12">DSM 18423</strain>
    </source>
</reference>